<dbReference type="CDD" id="cd00180">
    <property type="entry name" value="PKc"/>
    <property type="match status" value="1"/>
</dbReference>
<name>Q238Y4_TETTS</name>
<dbReference type="PROSITE" id="PS50011">
    <property type="entry name" value="PROTEIN_KINASE_DOM"/>
    <property type="match status" value="1"/>
</dbReference>
<organism evidence="2 3">
    <name type="scientific">Tetrahymena thermophila (strain SB210)</name>
    <dbReference type="NCBI Taxonomy" id="312017"/>
    <lineage>
        <taxon>Eukaryota</taxon>
        <taxon>Sar</taxon>
        <taxon>Alveolata</taxon>
        <taxon>Ciliophora</taxon>
        <taxon>Intramacronucleata</taxon>
        <taxon>Oligohymenophorea</taxon>
        <taxon>Hymenostomatida</taxon>
        <taxon>Tetrahymenina</taxon>
        <taxon>Tetrahymenidae</taxon>
        <taxon>Tetrahymena</taxon>
    </lineage>
</organism>
<evidence type="ECO:0000313" key="2">
    <source>
        <dbReference type="EMBL" id="EAR93086.2"/>
    </source>
</evidence>
<dbReference type="KEGG" id="tet:TTHERM_00449360"/>
<dbReference type="GO" id="GO:0044773">
    <property type="term" value="P:mitotic DNA damage checkpoint signaling"/>
    <property type="evidence" value="ECO:0007669"/>
    <property type="project" value="TreeGrafter"/>
</dbReference>
<keyword evidence="2" id="KW-0418">Kinase</keyword>
<dbReference type="InterPro" id="IPR008271">
    <property type="entry name" value="Ser/Thr_kinase_AS"/>
</dbReference>
<dbReference type="Gene3D" id="1.10.510.10">
    <property type="entry name" value="Transferase(Phosphotransferase) domain 1"/>
    <property type="match status" value="1"/>
</dbReference>
<dbReference type="GeneID" id="7845812"/>
<dbReference type="STRING" id="312017.Q238Y4"/>
<dbReference type="PANTHER" id="PTHR44167:SF24">
    <property type="entry name" value="SERINE_THREONINE-PROTEIN KINASE CHK2"/>
    <property type="match status" value="1"/>
</dbReference>
<dbReference type="GO" id="GO:0005634">
    <property type="term" value="C:nucleus"/>
    <property type="evidence" value="ECO:0007669"/>
    <property type="project" value="TreeGrafter"/>
</dbReference>
<evidence type="ECO:0000259" key="1">
    <source>
        <dbReference type="PROSITE" id="PS50011"/>
    </source>
</evidence>
<dbReference type="GO" id="GO:0005524">
    <property type="term" value="F:ATP binding"/>
    <property type="evidence" value="ECO:0007669"/>
    <property type="project" value="InterPro"/>
</dbReference>
<dbReference type="InterPro" id="IPR011009">
    <property type="entry name" value="Kinase-like_dom_sf"/>
</dbReference>
<dbReference type="OrthoDB" id="4062651at2759"/>
<dbReference type="AlphaFoldDB" id="Q238Y4"/>
<keyword evidence="3" id="KW-1185">Reference proteome</keyword>
<dbReference type="Proteomes" id="UP000009168">
    <property type="component" value="Unassembled WGS sequence"/>
</dbReference>
<dbReference type="eggNOG" id="ENOG502QTGH">
    <property type="taxonomic scope" value="Eukaryota"/>
</dbReference>
<reference evidence="3" key="1">
    <citation type="journal article" date="2006" name="PLoS Biol.">
        <title>Macronuclear genome sequence of the ciliate Tetrahymena thermophila, a model eukaryote.</title>
        <authorList>
            <person name="Eisen J.A."/>
            <person name="Coyne R.S."/>
            <person name="Wu M."/>
            <person name="Wu D."/>
            <person name="Thiagarajan M."/>
            <person name="Wortman J.R."/>
            <person name="Badger J.H."/>
            <person name="Ren Q."/>
            <person name="Amedeo P."/>
            <person name="Jones K.M."/>
            <person name="Tallon L.J."/>
            <person name="Delcher A.L."/>
            <person name="Salzberg S.L."/>
            <person name="Silva J.C."/>
            <person name="Haas B.J."/>
            <person name="Majoros W.H."/>
            <person name="Farzad M."/>
            <person name="Carlton J.M."/>
            <person name="Smith R.K. Jr."/>
            <person name="Garg J."/>
            <person name="Pearlman R.E."/>
            <person name="Karrer K.M."/>
            <person name="Sun L."/>
            <person name="Manning G."/>
            <person name="Elde N.C."/>
            <person name="Turkewitz A.P."/>
            <person name="Asai D.J."/>
            <person name="Wilkes D.E."/>
            <person name="Wang Y."/>
            <person name="Cai H."/>
            <person name="Collins K."/>
            <person name="Stewart B.A."/>
            <person name="Lee S.R."/>
            <person name="Wilamowska K."/>
            <person name="Weinberg Z."/>
            <person name="Ruzzo W.L."/>
            <person name="Wloga D."/>
            <person name="Gaertig J."/>
            <person name="Frankel J."/>
            <person name="Tsao C.-C."/>
            <person name="Gorovsky M.A."/>
            <person name="Keeling P.J."/>
            <person name="Waller R.F."/>
            <person name="Patron N.J."/>
            <person name="Cherry J.M."/>
            <person name="Stover N.A."/>
            <person name="Krieger C.J."/>
            <person name="del Toro C."/>
            <person name="Ryder H.F."/>
            <person name="Williamson S.C."/>
            <person name="Barbeau R.A."/>
            <person name="Hamilton E.P."/>
            <person name="Orias E."/>
        </authorList>
    </citation>
    <scope>NUCLEOTIDE SEQUENCE [LARGE SCALE GENOMIC DNA]</scope>
    <source>
        <strain evidence="3">SB210</strain>
    </source>
</reference>
<sequence length="253" mass="29478">MPDYYACKQIHISQDGENQNSQIFHEIEVLEKLKKYENVIKLQNYIIEERATYLVLDLAESTLQDEINSKQVNSEKFDESEIVKFLIQIGKTLALIYIEEGIAHRDIKPSNILIKDQNFYLSDFGCAEKLFESEGARKNLVMGTLKWMSPELREMKKNQVVDYFKSDIFSFGMLLLYMLTLSDISSVNTDEFTKNQKIRIMKIYCKGISKEIILLTSKMLETNPDNRPDAGIIINTIQDIENNFKQKNQTKYL</sequence>
<dbReference type="EMBL" id="GG662738">
    <property type="protein sequence ID" value="EAR93086.2"/>
    <property type="molecule type" value="Genomic_DNA"/>
</dbReference>
<dbReference type="InterPro" id="IPR000719">
    <property type="entry name" value="Prot_kinase_dom"/>
</dbReference>
<keyword evidence="2" id="KW-0808">Transferase</keyword>
<dbReference type="PROSITE" id="PS00108">
    <property type="entry name" value="PROTEIN_KINASE_ST"/>
    <property type="match status" value="1"/>
</dbReference>
<dbReference type="InParanoid" id="Q238Y4"/>
<proteinExistence type="predicted"/>
<gene>
    <name evidence="2" type="ORF">TTHERM_00449360</name>
</gene>
<dbReference type="RefSeq" id="XP_001013331.2">
    <property type="nucleotide sequence ID" value="XM_001013331.2"/>
</dbReference>
<evidence type="ECO:0000313" key="3">
    <source>
        <dbReference type="Proteomes" id="UP000009168"/>
    </source>
</evidence>
<dbReference type="SMART" id="SM00220">
    <property type="entry name" value="S_TKc"/>
    <property type="match status" value="1"/>
</dbReference>
<dbReference type="SUPFAM" id="SSF56112">
    <property type="entry name" value="Protein kinase-like (PK-like)"/>
    <property type="match status" value="1"/>
</dbReference>
<dbReference type="GO" id="GO:0005737">
    <property type="term" value="C:cytoplasm"/>
    <property type="evidence" value="ECO:0007669"/>
    <property type="project" value="TreeGrafter"/>
</dbReference>
<dbReference type="PANTHER" id="PTHR44167">
    <property type="entry name" value="OVARIAN-SPECIFIC SERINE/THREONINE-PROTEIN KINASE LOK-RELATED"/>
    <property type="match status" value="1"/>
</dbReference>
<feature type="domain" description="Protein kinase" evidence="1">
    <location>
        <begin position="1"/>
        <end position="244"/>
    </location>
</feature>
<accession>Q238Y4</accession>
<dbReference type="GO" id="GO:0004674">
    <property type="term" value="F:protein serine/threonine kinase activity"/>
    <property type="evidence" value="ECO:0007669"/>
    <property type="project" value="TreeGrafter"/>
</dbReference>
<dbReference type="Pfam" id="PF00069">
    <property type="entry name" value="Pkinase"/>
    <property type="match status" value="1"/>
</dbReference>
<dbReference type="HOGENOM" id="CLU_046628_0_0_1"/>
<protein>
    <submittedName>
        <fullName evidence="2">Kinase domain protein</fullName>
    </submittedName>
</protein>
<dbReference type="Gene3D" id="3.30.200.20">
    <property type="entry name" value="Phosphorylase Kinase, domain 1"/>
    <property type="match status" value="1"/>
</dbReference>